<dbReference type="OrthoDB" id="2237472at2"/>
<dbReference type="AlphaFoldDB" id="A0A2R8BWZ0"/>
<dbReference type="CDD" id="cd07067">
    <property type="entry name" value="HP_PGM_like"/>
    <property type="match status" value="1"/>
</dbReference>
<evidence type="ECO:0000313" key="3">
    <source>
        <dbReference type="Proteomes" id="UP000244912"/>
    </source>
</evidence>
<dbReference type="InterPro" id="IPR013078">
    <property type="entry name" value="His_Pase_superF_clade-1"/>
</dbReference>
<reference evidence="2 3" key="1">
    <citation type="submission" date="2018-03" db="EMBL/GenBank/DDBJ databases">
        <authorList>
            <person name="Keele B.F."/>
        </authorList>
    </citation>
    <scope>NUCLEOTIDE SEQUENCE [LARGE SCALE GENOMIC DNA]</scope>
    <source>
        <strain evidence="2 3">CECT 8504</strain>
    </source>
</reference>
<dbReference type="InterPro" id="IPR029033">
    <property type="entry name" value="His_PPase_superfam"/>
</dbReference>
<dbReference type="Proteomes" id="UP000244912">
    <property type="component" value="Unassembled WGS sequence"/>
</dbReference>
<proteinExistence type="predicted"/>
<dbReference type="EMBL" id="ONZF01000005">
    <property type="protein sequence ID" value="SPJ24596.1"/>
    <property type="molecule type" value="Genomic_DNA"/>
</dbReference>
<accession>A0A2R8BWZ0</accession>
<feature type="chain" id="PRO_5015355681" description="Histidine phosphatase family protein" evidence="1">
    <location>
        <begin position="16"/>
        <end position="241"/>
    </location>
</feature>
<dbReference type="RefSeq" id="WP_108894432.1">
    <property type="nucleotide sequence ID" value="NZ_ONZF01000005.1"/>
</dbReference>
<feature type="signal peptide" evidence="1">
    <location>
        <begin position="1"/>
        <end position="15"/>
    </location>
</feature>
<keyword evidence="3" id="KW-1185">Reference proteome</keyword>
<evidence type="ECO:0000256" key="1">
    <source>
        <dbReference type="SAM" id="SignalP"/>
    </source>
</evidence>
<dbReference type="Pfam" id="PF00300">
    <property type="entry name" value="His_Phos_1"/>
    <property type="match status" value="1"/>
</dbReference>
<gene>
    <name evidence="2" type="ORF">PAA8504_02432</name>
</gene>
<sequence>MHRLMFLMAIPFFTAATGGASPPIAAVTAHVGEMSATIATRPDGARETLRFEPLQMLDDLFRKDIVLLMRHGPTDWSVRDEVDVAPSDCGGQRNLSDDGRQNMVDLGVLLAGNGIRPDTIVASQWCRSRDTQNALVEGFGLIDPEYSLSVALAEDTGVNLLLSLQGAATVTPLRDLIAGWTGEGKTGPLLIVSHFTNIEELTEFHVYEGEILVLDPKRDGRVLGYLRLRSAEPDIGHFSRH</sequence>
<evidence type="ECO:0008006" key="4">
    <source>
        <dbReference type="Google" id="ProtNLM"/>
    </source>
</evidence>
<name>A0A2R8BWZ0_9RHOB</name>
<protein>
    <recommendedName>
        <fullName evidence="4">Histidine phosphatase family protein</fullName>
    </recommendedName>
</protein>
<evidence type="ECO:0000313" key="2">
    <source>
        <dbReference type="EMBL" id="SPJ24596.1"/>
    </source>
</evidence>
<keyword evidence="1" id="KW-0732">Signal</keyword>
<dbReference type="SUPFAM" id="SSF53254">
    <property type="entry name" value="Phosphoglycerate mutase-like"/>
    <property type="match status" value="1"/>
</dbReference>
<organism evidence="2 3">
    <name type="scientific">Palleronia abyssalis</name>
    <dbReference type="NCBI Taxonomy" id="1501240"/>
    <lineage>
        <taxon>Bacteria</taxon>
        <taxon>Pseudomonadati</taxon>
        <taxon>Pseudomonadota</taxon>
        <taxon>Alphaproteobacteria</taxon>
        <taxon>Rhodobacterales</taxon>
        <taxon>Roseobacteraceae</taxon>
        <taxon>Palleronia</taxon>
    </lineage>
</organism>
<dbReference type="Gene3D" id="3.40.50.1240">
    <property type="entry name" value="Phosphoglycerate mutase-like"/>
    <property type="match status" value="1"/>
</dbReference>